<dbReference type="NCBIfam" id="TIGR01343">
    <property type="entry name" value="hacA_fam"/>
    <property type="match status" value="1"/>
</dbReference>
<evidence type="ECO:0000259" key="7">
    <source>
        <dbReference type="Pfam" id="PF00330"/>
    </source>
</evidence>
<keyword evidence="5 6" id="KW-0456">Lyase</keyword>
<dbReference type="PRINTS" id="PR00415">
    <property type="entry name" value="ACONITASE"/>
</dbReference>
<protein>
    <recommendedName>
        <fullName evidence="6">3-isopropylmalate dehydratase large subunit</fullName>
        <ecNumber evidence="6">4.2.1.33</ecNumber>
    </recommendedName>
    <alternativeName>
        <fullName evidence="6">Alpha-IPM isomerase</fullName>
        <shortName evidence="6">IPMI</shortName>
    </alternativeName>
    <alternativeName>
        <fullName evidence="6">Isopropylmalate isomerase</fullName>
    </alternativeName>
</protein>
<dbReference type="NCBIfam" id="TIGR02083">
    <property type="entry name" value="LEU2"/>
    <property type="match status" value="1"/>
</dbReference>
<dbReference type="PROSITE" id="PS00450">
    <property type="entry name" value="ACONITASE_1"/>
    <property type="match status" value="1"/>
</dbReference>
<feature type="binding site" evidence="6">
    <location>
        <position position="360"/>
    </location>
    <ligand>
        <name>[4Fe-4S] cluster</name>
        <dbReference type="ChEBI" id="CHEBI:49883"/>
    </ligand>
</feature>
<dbReference type="EC" id="4.2.1.33" evidence="6"/>
<evidence type="ECO:0000256" key="1">
    <source>
        <dbReference type="ARBA" id="ARBA00022485"/>
    </source>
</evidence>
<comment type="function">
    <text evidence="6">Catalyzes the isomerization between 2-isopropylmalate and 3-isopropylmalate, via the formation of 2-isopropylmaleate.</text>
</comment>
<comment type="cofactor">
    <cofactor evidence="6">
        <name>[4Fe-4S] cluster</name>
        <dbReference type="ChEBI" id="CHEBI:49883"/>
    </cofactor>
    <text evidence="6">Binds 1 [4Fe-4S] cluster per subunit.</text>
</comment>
<dbReference type="GO" id="GO:0046872">
    <property type="term" value="F:metal ion binding"/>
    <property type="evidence" value="ECO:0007669"/>
    <property type="project" value="UniProtKB-KW"/>
</dbReference>
<dbReference type="InterPro" id="IPR036008">
    <property type="entry name" value="Aconitase_4Fe-4S_dom"/>
</dbReference>
<evidence type="ECO:0000313" key="9">
    <source>
        <dbReference type="Proteomes" id="UP000045545"/>
    </source>
</evidence>
<dbReference type="SUPFAM" id="SSF53732">
    <property type="entry name" value="Aconitase iron-sulfur domain"/>
    <property type="match status" value="1"/>
</dbReference>
<evidence type="ECO:0000256" key="3">
    <source>
        <dbReference type="ARBA" id="ARBA00023004"/>
    </source>
</evidence>
<accession>A0A0E4GBA7</accession>
<dbReference type="Gene3D" id="3.30.499.10">
    <property type="entry name" value="Aconitase, domain 3"/>
    <property type="match status" value="2"/>
</dbReference>
<comment type="pathway">
    <text evidence="6">Amino-acid biosynthesis; L-leucine biosynthesis; L-leucine from 3-methyl-2-oxobutanoate: step 2/4.</text>
</comment>
<dbReference type="InterPro" id="IPR018136">
    <property type="entry name" value="Aconitase_4Fe-4S_BS"/>
</dbReference>
<dbReference type="NCBIfam" id="NF001614">
    <property type="entry name" value="PRK00402.1"/>
    <property type="match status" value="1"/>
</dbReference>
<comment type="subunit">
    <text evidence="6">Heterodimer of LeuC and LeuD.</text>
</comment>
<keyword evidence="1 6" id="KW-0004">4Fe-4S</keyword>
<dbReference type="GO" id="GO:0009098">
    <property type="term" value="P:L-leucine biosynthetic process"/>
    <property type="evidence" value="ECO:0007669"/>
    <property type="project" value="UniProtKB-UniRule"/>
</dbReference>
<keyword evidence="9" id="KW-1185">Reference proteome</keyword>
<evidence type="ECO:0000256" key="2">
    <source>
        <dbReference type="ARBA" id="ARBA00022723"/>
    </source>
</evidence>
<keyword evidence="2 6" id="KW-0479">Metal-binding</keyword>
<dbReference type="InterPro" id="IPR015931">
    <property type="entry name" value="Acnase/IPM_dHydase_lsu_aba_1/3"/>
</dbReference>
<reference evidence="8 9" key="1">
    <citation type="submission" date="2015-03" db="EMBL/GenBank/DDBJ databases">
        <authorList>
            <person name="Murphy D."/>
        </authorList>
    </citation>
    <scope>NUCLEOTIDE SEQUENCE [LARGE SCALE GENOMIC DNA]</scope>
    <source>
        <strain evidence="8 9">OL-4</strain>
    </source>
</reference>
<dbReference type="NCBIfam" id="TIGR02086">
    <property type="entry name" value="IPMI_arch"/>
    <property type="match status" value="1"/>
</dbReference>
<dbReference type="RefSeq" id="WP_046498474.1">
    <property type="nucleotide sequence ID" value="NZ_CGIH01000032.1"/>
</dbReference>
<dbReference type="PANTHER" id="PTHR43822">
    <property type="entry name" value="HOMOACONITASE, MITOCHONDRIAL-RELATED"/>
    <property type="match status" value="1"/>
</dbReference>
<feature type="binding site" evidence="6">
    <location>
        <position position="363"/>
    </location>
    <ligand>
        <name>[4Fe-4S] cluster</name>
        <dbReference type="ChEBI" id="CHEBI:49883"/>
    </ligand>
</feature>
<dbReference type="GO" id="GO:0003861">
    <property type="term" value="F:3-isopropylmalate dehydratase activity"/>
    <property type="evidence" value="ECO:0007669"/>
    <property type="project" value="UniProtKB-UniRule"/>
</dbReference>
<evidence type="ECO:0000256" key="5">
    <source>
        <dbReference type="ARBA" id="ARBA00023239"/>
    </source>
</evidence>
<dbReference type="Pfam" id="PF00330">
    <property type="entry name" value="Aconitase"/>
    <property type="match status" value="1"/>
</dbReference>
<comment type="similarity">
    <text evidence="6">Belongs to the aconitase/IPM isomerase family. LeuC type 2 subfamily.</text>
</comment>
<keyword evidence="4 6" id="KW-0411">Iron-sulfur</keyword>
<dbReference type="AlphaFoldDB" id="A0A0E4GBA7"/>
<dbReference type="InterPro" id="IPR001030">
    <property type="entry name" value="Acoase/IPM_deHydtase_lsu_aba"/>
</dbReference>
<dbReference type="UniPathway" id="UPA00048">
    <property type="reaction ID" value="UER00071"/>
</dbReference>
<dbReference type="Proteomes" id="UP000045545">
    <property type="component" value="Unassembled WGS sequence"/>
</dbReference>
<dbReference type="InterPro" id="IPR006251">
    <property type="entry name" value="Homoacnase/IPMdehydase_lsu"/>
</dbReference>
<dbReference type="OrthoDB" id="9802769at2"/>
<comment type="catalytic activity">
    <reaction evidence="6">
        <text>(2R,3S)-3-isopropylmalate = (2S)-2-isopropylmalate</text>
        <dbReference type="Rhea" id="RHEA:32287"/>
        <dbReference type="ChEBI" id="CHEBI:1178"/>
        <dbReference type="ChEBI" id="CHEBI:35121"/>
        <dbReference type="EC" id="4.2.1.33"/>
    </reaction>
</comment>
<dbReference type="PANTHER" id="PTHR43822:SF16">
    <property type="entry name" value="3-ISOPROPYLMALATE DEHYDRATASE LARGE SUBUNIT 2"/>
    <property type="match status" value="1"/>
</dbReference>
<evidence type="ECO:0000256" key="6">
    <source>
        <dbReference type="HAMAP-Rule" id="MF_01027"/>
    </source>
</evidence>
<feature type="domain" description="Aconitase/3-isopropylmalate dehydratase large subunit alpha/beta/alpha" evidence="7">
    <location>
        <begin position="7"/>
        <end position="411"/>
    </location>
</feature>
<evidence type="ECO:0000313" key="8">
    <source>
        <dbReference type="EMBL" id="CFX85756.1"/>
    </source>
</evidence>
<dbReference type="PROSITE" id="PS01244">
    <property type="entry name" value="ACONITASE_2"/>
    <property type="match status" value="1"/>
</dbReference>
<keyword evidence="6" id="KW-0432">Leucine biosynthesis</keyword>
<dbReference type="HAMAP" id="MF_01027">
    <property type="entry name" value="LeuC_type2"/>
    <property type="match status" value="1"/>
</dbReference>
<proteinExistence type="inferred from homology"/>
<dbReference type="InterPro" id="IPR050067">
    <property type="entry name" value="IPM_dehydratase_rel_enz"/>
</dbReference>
<dbReference type="InterPro" id="IPR011826">
    <property type="entry name" value="HAcnase/IPMdehydase_lsu_prok"/>
</dbReference>
<keyword evidence="6" id="KW-0028">Amino-acid biosynthesis</keyword>
<dbReference type="InterPro" id="IPR033941">
    <property type="entry name" value="IPMI_cat"/>
</dbReference>
<sequence>MGMTISQKILAAHAGREYVEAGELINCKLDLVLGNDVTAPVAISEFDKLGLKEVFDKERVALVPDHFTPNKDIKSAEQAKIVREFARDYGIKNYFEIGRMGIEHCLLPEQGLVGPGDLVIGADSHTCTYGALGAFATGVGSTDMAAGMATGEAWFKVPESLKFVYYGQTPPFVGGKDFILHAIGDIGVDGARYMSMEFTGEAISNLSIDNRFSMANMAIEAGGKNGIIAPDDITLAYVKGRAQRPYTVYQSDNDAVYANVFEYDVAKMEPLVAFPHLPENTRPVSEAVHVMLDQVVIGSCTNGRIEDLETAAQILKGHKVHPELRVIIFPGTQNIYLEALRKGYIETFVEAGAVISTPTCGPCLGGHMGILAKGEKALATTNRNFVGRMGHPESEVYLCNPAVAAASAIKGRITAPWEIK</sequence>
<dbReference type="EMBL" id="CGIH01000032">
    <property type="protein sequence ID" value="CFX85756.1"/>
    <property type="molecule type" value="Genomic_DNA"/>
</dbReference>
<dbReference type="InterPro" id="IPR011823">
    <property type="entry name" value="IsopropMal_deHydtase_lsu_bac"/>
</dbReference>
<organism evidence="8 9">
    <name type="scientific">Syntrophomonas zehnderi OL-4</name>
    <dbReference type="NCBI Taxonomy" id="690567"/>
    <lineage>
        <taxon>Bacteria</taxon>
        <taxon>Bacillati</taxon>
        <taxon>Bacillota</taxon>
        <taxon>Clostridia</taxon>
        <taxon>Eubacteriales</taxon>
        <taxon>Syntrophomonadaceae</taxon>
        <taxon>Syntrophomonas</taxon>
    </lineage>
</organism>
<evidence type="ECO:0000256" key="4">
    <source>
        <dbReference type="ARBA" id="ARBA00023014"/>
    </source>
</evidence>
<feature type="binding site" evidence="6">
    <location>
        <position position="300"/>
    </location>
    <ligand>
        <name>[4Fe-4S] cluster</name>
        <dbReference type="ChEBI" id="CHEBI:49883"/>
    </ligand>
</feature>
<gene>
    <name evidence="6" type="primary">leuC</name>
    <name evidence="8" type="ORF">2047</name>
</gene>
<dbReference type="STRING" id="690567.2047"/>
<dbReference type="GO" id="GO:0051539">
    <property type="term" value="F:4 iron, 4 sulfur cluster binding"/>
    <property type="evidence" value="ECO:0007669"/>
    <property type="project" value="UniProtKB-KW"/>
</dbReference>
<keyword evidence="6" id="KW-0100">Branched-chain amino acid biosynthesis</keyword>
<name>A0A0E4GBA7_9FIRM</name>
<dbReference type="CDD" id="cd01583">
    <property type="entry name" value="IPMI"/>
    <property type="match status" value="1"/>
</dbReference>
<keyword evidence="3 6" id="KW-0408">Iron</keyword>